<dbReference type="AlphaFoldDB" id="A0A074ZN28"/>
<protein>
    <submittedName>
        <fullName evidence="1">Uncharacterized protein</fullName>
    </submittedName>
</protein>
<gene>
    <name evidence="1" type="ORF">T265_07685</name>
</gene>
<dbReference type="CTD" id="20321864"/>
<reference evidence="1 2" key="1">
    <citation type="submission" date="2013-11" db="EMBL/GenBank/DDBJ databases">
        <title>Opisthorchis viverrini - life in the bile duct.</title>
        <authorList>
            <person name="Young N.D."/>
            <person name="Nagarajan N."/>
            <person name="Lin S.J."/>
            <person name="Korhonen P.K."/>
            <person name="Jex A.R."/>
            <person name="Hall R.S."/>
            <person name="Safavi-Hemami H."/>
            <person name="Kaewkong W."/>
            <person name="Bertrand D."/>
            <person name="Gao S."/>
            <person name="Seet Q."/>
            <person name="Wongkham S."/>
            <person name="Teh B.T."/>
            <person name="Wongkham C."/>
            <person name="Intapan P.M."/>
            <person name="Maleewong W."/>
            <person name="Yang X."/>
            <person name="Hu M."/>
            <person name="Wang Z."/>
            <person name="Hofmann A."/>
            <person name="Sternberg P.W."/>
            <person name="Tan P."/>
            <person name="Wang J."/>
            <person name="Gasser R.B."/>
        </authorList>
    </citation>
    <scope>NUCLEOTIDE SEQUENCE [LARGE SCALE GENOMIC DNA]</scope>
</reference>
<dbReference type="RefSeq" id="XP_009171528.1">
    <property type="nucleotide sequence ID" value="XM_009173264.1"/>
</dbReference>
<sequence>MVPSCHITRRKHEGRDTASLLNPRWEKSRCRGFEPWTFGTVWLLLSSICNQSIEIIKNNIRSAVTPCGYLADMPTEGSTRARTLPGCPSLDGRSRDAEVGFEPQTFGGVYPLSRNTLLVPSSHATRRKYEGWDTATLPKPRQGKSRGGGRIRTRTLRSRVPAEWSSSTIIQVFRKECKSVKTTVISHWYPPHPRCSAALFCEIWWTTERFVKTKLGFALVDDASTISSPRDRFLNSITPL</sequence>
<keyword evidence="2" id="KW-1185">Reference proteome</keyword>
<organism evidence="1 2">
    <name type="scientific">Opisthorchis viverrini</name>
    <name type="common">Southeast Asian liver fluke</name>
    <dbReference type="NCBI Taxonomy" id="6198"/>
    <lineage>
        <taxon>Eukaryota</taxon>
        <taxon>Metazoa</taxon>
        <taxon>Spiralia</taxon>
        <taxon>Lophotrochozoa</taxon>
        <taxon>Platyhelminthes</taxon>
        <taxon>Trematoda</taxon>
        <taxon>Digenea</taxon>
        <taxon>Opisthorchiida</taxon>
        <taxon>Opisthorchiata</taxon>
        <taxon>Opisthorchiidae</taxon>
        <taxon>Opisthorchis</taxon>
    </lineage>
</organism>
<name>A0A074ZN28_OPIVI</name>
<proteinExistence type="predicted"/>
<evidence type="ECO:0000313" key="2">
    <source>
        <dbReference type="Proteomes" id="UP000054324"/>
    </source>
</evidence>
<dbReference type="Proteomes" id="UP000054324">
    <property type="component" value="Unassembled WGS sequence"/>
</dbReference>
<dbReference type="KEGG" id="ovi:T265_07685"/>
<dbReference type="EMBL" id="KL596799">
    <property type="protein sequence ID" value="KER24735.1"/>
    <property type="molecule type" value="Genomic_DNA"/>
</dbReference>
<dbReference type="GeneID" id="20321864"/>
<evidence type="ECO:0000313" key="1">
    <source>
        <dbReference type="EMBL" id="KER24735.1"/>
    </source>
</evidence>
<accession>A0A074ZN28</accession>